<dbReference type="GO" id="GO:0016740">
    <property type="term" value="F:transferase activity"/>
    <property type="evidence" value="ECO:0007669"/>
    <property type="project" value="UniProtKB-KW"/>
</dbReference>
<organism evidence="2 3">
    <name type="scientific">Paracoccus subflavus</name>
    <dbReference type="NCBI Taxonomy" id="2528244"/>
    <lineage>
        <taxon>Bacteria</taxon>
        <taxon>Pseudomonadati</taxon>
        <taxon>Pseudomonadota</taxon>
        <taxon>Alphaproteobacteria</taxon>
        <taxon>Rhodobacterales</taxon>
        <taxon>Paracoccaceae</taxon>
        <taxon>Paracoccus</taxon>
    </lineage>
</organism>
<evidence type="ECO:0000259" key="1">
    <source>
        <dbReference type="Pfam" id="PF10090"/>
    </source>
</evidence>
<dbReference type="InterPro" id="IPR036890">
    <property type="entry name" value="HATPase_C_sf"/>
</dbReference>
<sequence length="207" mass="22273">MNPDTTRISPGELAQLLGSRLCHDLVSPLGAIGNGVELLEMSPEFPGINASPELKLIAESVSSARDRIQIFRVAFGQAQGEQRISRAALTQLLDGFSGHGKMTVMLDAEGDFSRAEIRMLILAMMCLETAMPWGGKVTVLHGPFGWRLVAEASRTKADPALWAWLGGDAPRSPQPSEVHFPLLAEAIGQAGRAARWEVDEAGAEIVF</sequence>
<dbReference type="RefSeq" id="WP_130989356.1">
    <property type="nucleotide sequence ID" value="NZ_SISK01000001.1"/>
</dbReference>
<name>A0A4Q9GA54_9RHOB</name>
<gene>
    <name evidence="2" type="ORF">EYE42_00490</name>
</gene>
<keyword evidence="2" id="KW-0808">Transferase</keyword>
<dbReference type="Gene3D" id="1.10.287.130">
    <property type="match status" value="1"/>
</dbReference>
<dbReference type="Pfam" id="PF10090">
    <property type="entry name" value="HPTransfase"/>
    <property type="match status" value="1"/>
</dbReference>
<accession>A0A4Q9GA54</accession>
<comment type="caution">
    <text evidence="2">The sequence shown here is derived from an EMBL/GenBank/DDBJ whole genome shotgun (WGS) entry which is preliminary data.</text>
</comment>
<dbReference type="Proteomes" id="UP000293520">
    <property type="component" value="Unassembled WGS sequence"/>
</dbReference>
<protein>
    <submittedName>
        <fullName evidence="2">Histidine phosphotransferase</fullName>
    </submittedName>
</protein>
<keyword evidence="3" id="KW-1185">Reference proteome</keyword>
<feature type="domain" description="Histidine phosphotransferase ChpT C-terminal" evidence="1">
    <location>
        <begin position="89"/>
        <end position="201"/>
    </location>
</feature>
<dbReference type="AlphaFoldDB" id="A0A4Q9GA54"/>
<proteinExistence type="predicted"/>
<dbReference type="Gene3D" id="3.30.565.10">
    <property type="entry name" value="Histidine kinase-like ATPase, C-terminal domain"/>
    <property type="match status" value="1"/>
</dbReference>
<reference evidence="2 3" key="1">
    <citation type="submission" date="2019-02" db="EMBL/GenBank/DDBJ databases">
        <title>Paracoccus subflavus sp. nov., isolated from marine sediment of the Pacific Ocean.</title>
        <authorList>
            <person name="Zhang G."/>
        </authorList>
    </citation>
    <scope>NUCLEOTIDE SEQUENCE [LARGE SCALE GENOMIC DNA]</scope>
    <source>
        <strain evidence="2 3">GY0581</strain>
    </source>
</reference>
<dbReference type="OrthoDB" id="9803702at2"/>
<dbReference type="EMBL" id="SISK01000001">
    <property type="protein sequence ID" value="TBN43655.1"/>
    <property type="molecule type" value="Genomic_DNA"/>
</dbReference>
<dbReference type="InterPro" id="IPR018762">
    <property type="entry name" value="ChpT_C"/>
</dbReference>
<evidence type="ECO:0000313" key="2">
    <source>
        <dbReference type="EMBL" id="TBN43655.1"/>
    </source>
</evidence>
<evidence type="ECO:0000313" key="3">
    <source>
        <dbReference type="Proteomes" id="UP000293520"/>
    </source>
</evidence>